<dbReference type="Pfam" id="PF19086">
    <property type="entry name" value="Terpene_syn_C_2"/>
    <property type="match status" value="1"/>
</dbReference>
<feature type="compositionally biased region" description="Polar residues" evidence="4">
    <location>
        <begin position="333"/>
        <end position="342"/>
    </location>
</feature>
<accession>A0A166Y568</accession>
<dbReference type="GO" id="GO:0046872">
    <property type="term" value="F:metal ion binding"/>
    <property type="evidence" value="ECO:0007669"/>
    <property type="project" value="UniProtKB-KW"/>
</dbReference>
<dbReference type="AlphaFoldDB" id="A0A166Y568"/>
<protein>
    <submittedName>
        <fullName evidence="5">Fusicoccadiene synthase</fullName>
    </submittedName>
</protein>
<evidence type="ECO:0000313" key="6">
    <source>
        <dbReference type="Proteomes" id="UP000076584"/>
    </source>
</evidence>
<dbReference type="GO" id="GO:0046165">
    <property type="term" value="P:alcohol biosynthetic process"/>
    <property type="evidence" value="ECO:0007669"/>
    <property type="project" value="UniProtKB-ARBA"/>
</dbReference>
<name>A0A166Y568_COLIC</name>
<dbReference type="PROSITE" id="PS00444">
    <property type="entry name" value="POLYPRENYL_SYNTHASE_2"/>
    <property type="match status" value="1"/>
</dbReference>
<evidence type="ECO:0000256" key="4">
    <source>
        <dbReference type="SAM" id="MobiDB-lite"/>
    </source>
</evidence>
<evidence type="ECO:0000256" key="1">
    <source>
        <dbReference type="ARBA" id="ARBA00022679"/>
    </source>
</evidence>
<dbReference type="Pfam" id="PF00348">
    <property type="entry name" value="polyprenyl_synt"/>
    <property type="match status" value="1"/>
</dbReference>
<dbReference type="PANTHER" id="PTHR12001:SF72">
    <property type="entry name" value="THIJ_PFPI FAMILY PROTEIN (AFU_ORTHOLOGUE AFUA_3G01210)-RELATED"/>
    <property type="match status" value="1"/>
</dbReference>
<dbReference type="Proteomes" id="UP000076584">
    <property type="component" value="Unassembled WGS sequence"/>
</dbReference>
<reference evidence="5 6" key="1">
    <citation type="submission" date="2015-06" db="EMBL/GenBank/DDBJ databases">
        <title>Survival trade-offs in plant roots during colonization by closely related pathogenic and mutualistic fungi.</title>
        <authorList>
            <person name="Hacquard S."/>
            <person name="Kracher B."/>
            <person name="Hiruma K."/>
            <person name="Weinman A."/>
            <person name="Muench P."/>
            <person name="Garrido Oter R."/>
            <person name="Ver Loren van Themaat E."/>
            <person name="Dallerey J.-F."/>
            <person name="Damm U."/>
            <person name="Henrissat B."/>
            <person name="Lespinet O."/>
            <person name="Thon M."/>
            <person name="Kemen E."/>
            <person name="McHardy A.C."/>
            <person name="Schulze-Lefert P."/>
            <person name="O'Connell R.J."/>
        </authorList>
    </citation>
    <scope>NUCLEOTIDE SEQUENCE [LARGE SCALE GENOMIC DNA]</scope>
    <source>
        <strain evidence="5 6">MAFF 238704</strain>
    </source>
</reference>
<comment type="caution">
    <text evidence="5">The sequence shown here is derived from an EMBL/GenBank/DDBJ whole genome shotgun (WGS) entry which is preliminary data.</text>
</comment>
<dbReference type="GO" id="GO:0004659">
    <property type="term" value="F:prenyltransferase activity"/>
    <property type="evidence" value="ECO:0007669"/>
    <property type="project" value="InterPro"/>
</dbReference>
<gene>
    <name evidence="5" type="ORF">CI238_12839</name>
</gene>
<dbReference type="GO" id="GO:0008299">
    <property type="term" value="P:isoprenoid biosynthetic process"/>
    <property type="evidence" value="ECO:0007669"/>
    <property type="project" value="InterPro"/>
</dbReference>
<proteinExistence type="predicted"/>
<dbReference type="PANTHER" id="PTHR12001">
    <property type="entry name" value="GERANYLGERANYL PYROPHOSPHATE SYNTHASE"/>
    <property type="match status" value="1"/>
</dbReference>
<evidence type="ECO:0000256" key="3">
    <source>
        <dbReference type="ARBA" id="ARBA00022842"/>
    </source>
</evidence>
<feature type="region of interest" description="Disordered" evidence="4">
    <location>
        <begin position="294"/>
        <end position="350"/>
    </location>
</feature>
<dbReference type="EMBL" id="LFIW01002263">
    <property type="protein sequence ID" value="KZL77275.1"/>
    <property type="molecule type" value="Genomic_DNA"/>
</dbReference>
<dbReference type="InterPro" id="IPR000092">
    <property type="entry name" value="Polyprenyl_synt"/>
</dbReference>
<keyword evidence="1" id="KW-0808">Transferase</keyword>
<dbReference type="InterPro" id="IPR008949">
    <property type="entry name" value="Isoprenoid_synthase_dom_sf"/>
</dbReference>
<evidence type="ECO:0000313" key="5">
    <source>
        <dbReference type="EMBL" id="KZL77275.1"/>
    </source>
</evidence>
<dbReference type="STRING" id="1573173.A0A166Y568"/>
<dbReference type="Gene3D" id="1.10.600.10">
    <property type="entry name" value="Farnesyl Diphosphate Synthase"/>
    <property type="match status" value="2"/>
</dbReference>
<dbReference type="GO" id="GO:0043386">
    <property type="term" value="P:mycotoxin biosynthetic process"/>
    <property type="evidence" value="ECO:0007669"/>
    <property type="project" value="UniProtKB-ARBA"/>
</dbReference>
<sequence>MSTYSTVVDPEAYETEGLCDGIEVRKSSFTHLEDRGAIRAHQDWNKILQQGEVENNEMMKAFLEAAHTGTIDSSVSEIARAGKKKIQSQLFLEMLSIDPECAKTTMKAWARFVEVGSSRKHETRFQTLAEYLPYRIMDVGEMFWYGVVTFGLSLRIPEHETDICRELMAPAWIAVGLQNDLWSWPKEKDAAKKQGKDHVINAIWVLMQEHKTDVRGAKQICRRLIKEYVAKYLQVVKESRNNYSISPDLRKYIEAMKYSISGNVVWSLTCPRYNPQVSFNERQLDWMHQGVPEIEVSSSPSPEAESISPGSPILSESSSKNYSHSDEEGVLGMNSSQSSVSTPPEVDGDEQQIKLGPHLAYEREILEAPYNYIASLPSKGVRDRFIDALNHWLQVPHSVLTKIMEVTRLLHNASLILDDFQDDSPLRRGKAATHTIFGPAQAINTSSYTIVKTINHVAEFASNNCIQETTQKIMALFQGQAMDLFWSYNGRCPTMDEYYRMVDNKTGQLFSIATGLMLDSQKRTSTKAPASLDRFTSLLGRYFQVRDDYQNLTSVDYIRQKGFCEDLDEGKYSVPLIYTLQTQPDNIQLINLLSTGRRTGRLTREQKECVLEILNKFGGFAYTRVVLLRLYSQISDALKELESSFGSSNPEMKVLLELLRIEN</sequence>
<keyword evidence="6" id="KW-1185">Reference proteome</keyword>
<dbReference type="SFLD" id="SFLDS00005">
    <property type="entry name" value="Isoprenoid_Synthase_Type_I"/>
    <property type="match status" value="1"/>
</dbReference>
<keyword evidence="2" id="KW-0479">Metal-binding</keyword>
<evidence type="ECO:0000256" key="2">
    <source>
        <dbReference type="ARBA" id="ARBA00022723"/>
    </source>
</evidence>
<feature type="compositionally biased region" description="Low complexity" evidence="4">
    <location>
        <begin position="294"/>
        <end position="319"/>
    </location>
</feature>
<keyword evidence="3" id="KW-0460">Magnesium</keyword>
<organism evidence="5 6">
    <name type="scientific">Colletotrichum incanum</name>
    <name type="common">Soybean anthracnose fungus</name>
    <dbReference type="NCBI Taxonomy" id="1573173"/>
    <lineage>
        <taxon>Eukaryota</taxon>
        <taxon>Fungi</taxon>
        <taxon>Dikarya</taxon>
        <taxon>Ascomycota</taxon>
        <taxon>Pezizomycotina</taxon>
        <taxon>Sordariomycetes</taxon>
        <taxon>Hypocreomycetidae</taxon>
        <taxon>Glomerellales</taxon>
        <taxon>Glomerellaceae</taxon>
        <taxon>Colletotrichum</taxon>
        <taxon>Colletotrichum spaethianum species complex</taxon>
    </lineage>
</organism>
<dbReference type="SUPFAM" id="SSF48576">
    <property type="entry name" value="Terpenoid synthases"/>
    <property type="match status" value="2"/>
</dbReference>
<dbReference type="PROSITE" id="PS00723">
    <property type="entry name" value="POLYPRENYL_SYNTHASE_1"/>
    <property type="match status" value="1"/>
</dbReference>
<dbReference type="InterPro" id="IPR033749">
    <property type="entry name" value="Polyprenyl_synt_CS"/>
</dbReference>